<gene>
    <name evidence="2" type="ORF">SAMN04489742_0299</name>
</gene>
<feature type="domain" description="DUF1540" evidence="1">
    <location>
        <begin position="61"/>
        <end position="92"/>
    </location>
</feature>
<sequence length="96" mass="9860">MTVTTSVADCSVTRCGFNDHEGCTAFAITVGGGEDHAACATFVDIGKHGGLPKVLAQVGACQRAECVHNESLLCNAPEVHVGPGADNADCLTYSHK</sequence>
<keyword evidence="3" id="KW-1185">Reference proteome</keyword>
<feature type="domain" description="DUF1540" evidence="1">
    <location>
        <begin position="10"/>
        <end position="42"/>
    </location>
</feature>
<dbReference type="OrthoDB" id="3213529at2"/>
<evidence type="ECO:0000259" key="1">
    <source>
        <dbReference type="Pfam" id="PF07561"/>
    </source>
</evidence>
<dbReference type="InterPro" id="IPR011437">
    <property type="entry name" value="DUF1540"/>
</dbReference>
<reference evidence="2 3" key="1">
    <citation type="submission" date="2016-10" db="EMBL/GenBank/DDBJ databases">
        <authorList>
            <person name="de Groot N.N."/>
        </authorList>
    </citation>
    <scope>NUCLEOTIDE SEQUENCE [LARGE SCALE GENOMIC DNA]</scope>
    <source>
        <strain evidence="2 3">DSM 20117</strain>
    </source>
</reference>
<dbReference type="RefSeq" id="WP_074698762.1">
    <property type="nucleotide sequence ID" value="NZ_CP018863.1"/>
</dbReference>
<dbReference type="EMBL" id="FNKH01000002">
    <property type="protein sequence ID" value="SDQ25716.1"/>
    <property type="molecule type" value="Genomic_DNA"/>
</dbReference>
<dbReference type="Pfam" id="PF07561">
    <property type="entry name" value="DUF1540"/>
    <property type="match status" value="2"/>
</dbReference>
<organism evidence="2 3">
    <name type="scientific">Crystallibacter crystallopoietes</name>
    <dbReference type="NCBI Taxonomy" id="37928"/>
    <lineage>
        <taxon>Bacteria</taxon>
        <taxon>Bacillati</taxon>
        <taxon>Actinomycetota</taxon>
        <taxon>Actinomycetes</taxon>
        <taxon>Micrococcales</taxon>
        <taxon>Micrococcaceae</taxon>
        <taxon>Crystallibacter</taxon>
    </lineage>
</organism>
<accession>A0A1H0ZEX0</accession>
<dbReference type="KEGG" id="acry:AC20117_15775"/>
<proteinExistence type="predicted"/>
<dbReference type="AlphaFoldDB" id="A0A1H0ZEX0"/>
<name>A0A1H0ZEX0_9MICC</name>
<protein>
    <recommendedName>
        <fullName evidence="1">DUF1540 domain-containing protein</fullName>
    </recommendedName>
</protein>
<dbReference type="STRING" id="37928.SAMN04489742_0299"/>
<evidence type="ECO:0000313" key="2">
    <source>
        <dbReference type="EMBL" id="SDQ25716.1"/>
    </source>
</evidence>
<evidence type="ECO:0000313" key="3">
    <source>
        <dbReference type="Proteomes" id="UP000181917"/>
    </source>
</evidence>
<dbReference type="Proteomes" id="UP000181917">
    <property type="component" value="Unassembled WGS sequence"/>
</dbReference>